<keyword evidence="2" id="KW-1185">Reference proteome</keyword>
<dbReference type="InterPro" id="IPR000250">
    <property type="entry name" value="Peptidase_G1"/>
</dbReference>
<feature type="non-terminal residue" evidence="1">
    <location>
        <position position="1"/>
    </location>
</feature>
<sequence length="212" mass="21790">IKSRTNPQPQFSTFLAGAILNGTAGMFTGATESFVVTAPSVPEGQDPASLYSTAIAIGIDWQFCSTGGTLSGIDSSIQNGSVTFVAFTSAFPGGFNFISDFIISEGDNVTMSITATNATSSTTVFTNQSTNQTITEAITSGPLCLAEADFLIDSFDPTPITDFGTINITGASAETPSGSLGLLGATIFDLQQNGTTLTSVTISNSSVQITFL</sequence>
<proteinExistence type="predicted"/>
<dbReference type="GO" id="GO:0070007">
    <property type="term" value="F:glutamic-type endopeptidase activity"/>
    <property type="evidence" value="ECO:0007669"/>
    <property type="project" value="InterPro"/>
</dbReference>
<dbReference type="GO" id="GO:0006508">
    <property type="term" value="P:proteolysis"/>
    <property type="evidence" value="ECO:0007669"/>
    <property type="project" value="InterPro"/>
</dbReference>
<reference evidence="1 2" key="1">
    <citation type="journal article" date="2012" name="BMC Genomics">
        <title>Comparative genomics of the white-rot fungi, Phanerochaete carnosa and P. chrysosporium, to elucidate the genetic basis of the distinct wood types they colonize.</title>
        <authorList>
            <person name="Suzuki H."/>
            <person name="MacDonald J."/>
            <person name="Syed K."/>
            <person name="Salamov A."/>
            <person name="Hori C."/>
            <person name="Aerts A."/>
            <person name="Henrissat B."/>
            <person name="Wiebenga A."/>
            <person name="vanKuyk P.A."/>
            <person name="Barry K."/>
            <person name="Lindquist E."/>
            <person name="LaButti K."/>
            <person name="Lapidus A."/>
            <person name="Lucas S."/>
            <person name="Coutinho P."/>
            <person name="Gong Y."/>
            <person name="Samejima M."/>
            <person name="Mahadevan R."/>
            <person name="Abou-Zaid M."/>
            <person name="de Vries R.P."/>
            <person name="Igarashi K."/>
            <person name="Yadav J.S."/>
            <person name="Grigoriev I.V."/>
            <person name="Master E.R."/>
        </authorList>
    </citation>
    <scope>NUCLEOTIDE SEQUENCE [LARGE SCALE GENOMIC DNA]</scope>
    <source>
        <strain evidence="1 2">HHB-10118-sp</strain>
    </source>
</reference>
<dbReference type="PRINTS" id="PR00977">
    <property type="entry name" value="SCYTLDPTASE"/>
</dbReference>
<dbReference type="EMBL" id="JH930470">
    <property type="protein sequence ID" value="EKM58485.1"/>
    <property type="molecule type" value="Genomic_DNA"/>
</dbReference>
<dbReference type="Proteomes" id="UP000008370">
    <property type="component" value="Unassembled WGS sequence"/>
</dbReference>
<dbReference type="InterPro" id="IPR013320">
    <property type="entry name" value="ConA-like_dom_sf"/>
</dbReference>
<dbReference type="InterPro" id="IPR038656">
    <property type="entry name" value="Peptidase_G1_sf"/>
</dbReference>
<dbReference type="PANTHER" id="PTHR37536">
    <property type="entry name" value="PUTATIVE (AFU_ORTHOLOGUE AFUA_3G02970)-RELATED"/>
    <property type="match status" value="1"/>
</dbReference>
<evidence type="ECO:0000313" key="1">
    <source>
        <dbReference type="EMBL" id="EKM58485.1"/>
    </source>
</evidence>
<dbReference type="SUPFAM" id="SSF49899">
    <property type="entry name" value="Concanavalin A-like lectins/glucanases"/>
    <property type="match status" value="1"/>
</dbReference>
<dbReference type="PANTHER" id="PTHR37536:SF1">
    <property type="entry name" value="ASPERGILLOPEPSIN, PUTAITVE (AFU_ORTHOLOGUE AFUA_7G01200)"/>
    <property type="match status" value="1"/>
</dbReference>
<evidence type="ECO:0000313" key="2">
    <source>
        <dbReference type="Proteomes" id="UP000008370"/>
    </source>
</evidence>
<protein>
    <submittedName>
        <fullName evidence="1">Uncharacterized protein</fullName>
    </submittedName>
</protein>
<dbReference type="CDD" id="cd13426">
    <property type="entry name" value="Peptidase_G1"/>
    <property type="match status" value="1"/>
</dbReference>
<accession>K5WGN6</accession>
<gene>
    <name evidence="1" type="ORF">PHACADRAFT_91134</name>
</gene>
<dbReference type="KEGG" id="pco:PHACADRAFT_91134"/>
<dbReference type="RefSeq" id="XP_007393797.1">
    <property type="nucleotide sequence ID" value="XM_007393735.1"/>
</dbReference>
<dbReference type="Gene3D" id="2.60.120.700">
    <property type="entry name" value="Peptidase G1"/>
    <property type="match status" value="1"/>
</dbReference>
<dbReference type="Pfam" id="PF01828">
    <property type="entry name" value="Peptidase_A4"/>
    <property type="match status" value="1"/>
</dbReference>
<dbReference type="GeneID" id="18920723"/>
<dbReference type="HOGENOM" id="CLU_066466_4_0_1"/>
<dbReference type="OrthoDB" id="2862635at2759"/>
<dbReference type="AlphaFoldDB" id="K5WGN6"/>
<dbReference type="InParanoid" id="K5WGN6"/>
<organism evidence="1 2">
    <name type="scientific">Phanerochaete carnosa (strain HHB-10118-sp)</name>
    <name type="common">White-rot fungus</name>
    <name type="synonym">Peniophora carnosa</name>
    <dbReference type="NCBI Taxonomy" id="650164"/>
    <lineage>
        <taxon>Eukaryota</taxon>
        <taxon>Fungi</taxon>
        <taxon>Dikarya</taxon>
        <taxon>Basidiomycota</taxon>
        <taxon>Agaricomycotina</taxon>
        <taxon>Agaricomycetes</taxon>
        <taxon>Polyporales</taxon>
        <taxon>Phanerochaetaceae</taxon>
        <taxon>Phanerochaete</taxon>
    </lineage>
</organism>
<name>K5WGN6_PHACS</name>